<dbReference type="Gramene" id="OE9A071462T1">
    <property type="protein sequence ID" value="OE9A071462C1"/>
    <property type="gene ID" value="OE9A071462"/>
</dbReference>
<dbReference type="EMBL" id="CACTIH010004064">
    <property type="protein sequence ID" value="CAA2989159.1"/>
    <property type="molecule type" value="Genomic_DNA"/>
</dbReference>
<reference evidence="1 2" key="1">
    <citation type="submission" date="2019-12" db="EMBL/GenBank/DDBJ databases">
        <authorList>
            <person name="Alioto T."/>
            <person name="Alioto T."/>
            <person name="Gomez Garrido J."/>
        </authorList>
    </citation>
    <scope>NUCLEOTIDE SEQUENCE [LARGE SCALE GENOMIC DNA]</scope>
</reference>
<evidence type="ECO:0000313" key="2">
    <source>
        <dbReference type="Proteomes" id="UP000594638"/>
    </source>
</evidence>
<evidence type="ECO:0000313" key="1">
    <source>
        <dbReference type="EMBL" id="CAA2989159.1"/>
    </source>
</evidence>
<name>A0A8S0SC50_OLEEU</name>
<dbReference type="AlphaFoldDB" id="A0A8S0SC50"/>
<dbReference type="Proteomes" id="UP000594638">
    <property type="component" value="Unassembled WGS sequence"/>
</dbReference>
<sequence>MNKRFSIAEISTSKKADIVGLHNVEKSTIFNAVDFGPKVVYFQIFVSEFWARLHSGKYLSTSQQYRTTNRKHYSTRKRE</sequence>
<organism evidence="1 2">
    <name type="scientific">Olea europaea subsp. europaea</name>
    <dbReference type="NCBI Taxonomy" id="158383"/>
    <lineage>
        <taxon>Eukaryota</taxon>
        <taxon>Viridiplantae</taxon>
        <taxon>Streptophyta</taxon>
        <taxon>Embryophyta</taxon>
        <taxon>Tracheophyta</taxon>
        <taxon>Spermatophyta</taxon>
        <taxon>Magnoliopsida</taxon>
        <taxon>eudicotyledons</taxon>
        <taxon>Gunneridae</taxon>
        <taxon>Pentapetalae</taxon>
        <taxon>asterids</taxon>
        <taxon>lamiids</taxon>
        <taxon>Lamiales</taxon>
        <taxon>Oleaceae</taxon>
        <taxon>Oleeae</taxon>
        <taxon>Olea</taxon>
    </lineage>
</organism>
<protein>
    <submittedName>
        <fullName evidence="1">Uncharacterized protein</fullName>
    </submittedName>
</protein>
<keyword evidence="2" id="KW-1185">Reference proteome</keyword>
<comment type="caution">
    <text evidence="1">The sequence shown here is derived from an EMBL/GenBank/DDBJ whole genome shotgun (WGS) entry which is preliminary data.</text>
</comment>
<accession>A0A8S0SC50</accession>
<proteinExistence type="predicted"/>
<gene>
    <name evidence="1" type="ORF">OLEA9_A071462</name>
</gene>